<evidence type="ECO:0000256" key="2">
    <source>
        <dbReference type="ARBA" id="ARBA00005046"/>
    </source>
</evidence>
<feature type="domain" description="Molybdopterin cofactor biosynthesis C (MoaC)" evidence="7">
    <location>
        <begin position="14"/>
        <end position="148"/>
    </location>
</feature>
<dbReference type="PANTHER" id="PTHR22960">
    <property type="entry name" value="MOLYBDOPTERIN COFACTOR SYNTHESIS PROTEIN A"/>
    <property type="match status" value="1"/>
</dbReference>
<dbReference type="InterPro" id="IPR036522">
    <property type="entry name" value="MoaC_sf"/>
</dbReference>
<sequence length="157" mass="16642">MELSHVDSSGAARMVDISEKYDTVRRAVAVATLVMKPETMTAIKESTIKKGDVLSAARLAGIMAAKKTPDLIPLCHPLAISSAAIAFSFVDDITLSIRSEVVCKGATGVEMEALTAASVAALTVYDMVKAIDRGMTIENIYLESKEGGKSGKYERTG</sequence>
<dbReference type="KEGG" id="dfo:Dform_00414"/>
<dbReference type="InterPro" id="IPR050105">
    <property type="entry name" value="MoCo_biosynth_MoaA/MoaC"/>
</dbReference>
<evidence type="ECO:0000256" key="3">
    <source>
        <dbReference type="ARBA" id="ARBA00012575"/>
    </source>
</evidence>
<dbReference type="EC" id="4.6.1.17" evidence="3 6"/>
<accession>A0A1P8F5Z8</accession>
<dbReference type="Pfam" id="PF01967">
    <property type="entry name" value="MoaC"/>
    <property type="match status" value="1"/>
</dbReference>
<dbReference type="STRING" id="1839801.Dform_00414"/>
<dbReference type="UniPathway" id="UPA00344"/>
<dbReference type="GO" id="GO:0006777">
    <property type="term" value="P:Mo-molybdopterin cofactor biosynthetic process"/>
    <property type="evidence" value="ECO:0007669"/>
    <property type="project" value="UniProtKB-UniRule"/>
</dbReference>
<evidence type="ECO:0000256" key="4">
    <source>
        <dbReference type="ARBA" id="ARBA00023150"/>
    </source>
</evidence>
<evidence type="ECO:0000256" key="5">
    <source>
        <dbReference type="ARBA" id="ARBA00023239"/>
    </source>
</evidence>
<comment type="function">
    <text evidence="6">Catalyzes the conversion of (8S)-3',8-cyclo-7,8-dihydroguanosine 5'-triphosphate to cyclic pyranopterin monophosphate (cPMP).</text>
</comment>
<gene>
    <name evidence="6 8" type="primary">moaC</name>
    <name evidence="8" type="ORF">Dform_00414</name>
</gene>
<protein>
    <recommendedName>
        <fullName evidence="3 6">Cyclic pyranopterin monophosphate synthase</fullName>
        <ecNumber evidence="3 6">4.6.1.17</ecNumber>
    </recommendedName>
    <alternativeName>
        <fullName evidence="6">Molybdenum cofactor biosynthesis protein C</fullName>
    </alternativeName>
</protein>
<evidence type="ECO:0000313" key="9">
    <source>
        <dbReference type="Proteomes" id="UP000185934"/>
    </source>
</evidence>
<feature type="binding site" evidence="6">
    <location>
        <begin position="111"/>
        <end position="112"/>
    </location>
    <ligand>
        <name>substrate</name>
    </ligand>
</feature>
<comment type="catalytic activity">
    <reaction evidence="1 6">
        <text>(8S)-3',8-cyclo-7,8-dihydroguanosine 5'-triphosphate = cyclic pyranopterin phosphate + diphosphate</text>
        <dbReference type="Rhea" id="RHEA:49580"/>
        <dbReference type="ChEBI" id="CHEBI:33019"/>
        <dbReference type="ChEBI" id="CHEBI:59648"/>
        <dbReference type="ChEBI" id="CHEBI:131766"/>
        <dbReference type="EC" id="4.6.1.17"/>
    </reaction>
</comment>
<proteinExistence type="inferred from homology"/>
<keyword evidence="4 6" id="KW-0501">Molybdenum cofactor biosynthesis</keyword>
<reference evidence="9" key="1">
    <citation type="submission" date="2016-11" db="EMBL/GenBank/DDBJ databases">
        <title>Dehalogenimonas formicexedens sp. nov., a chlorinated alkane respiring bacterium isolated from contaminated groundwater.</title>
        <authorList>
            <person name="Key T.A."/>
            <person name="Bowman K.S."/>
            <person name="Lee I."/>
            <person name="Chun J."/>
            <person name="Albuquerque L."/>
            <person name="da Costa M.S."/>
            <person name="Rainey F.A."/>
            <person name="Moe W.M."/>
        </authorList>
    </citation>
    <scope>NUCLEOTIDE SEQUENCE [LARGE SCALE GENOMIC DNA]</scope>
    <source>
        <strain evidence="9">NSZ-14</strain>
    </source>
</reference>
<comment type="similarity">
    <text evidence="6">Belongs to the MoaC family.</text>
</comment>
<dbReference type="RefSeq" id="WP_076003553.1">
    <property type="nucleotide sequence ID" value="NZ_CP018258.1"/>
</dbReference>
<name>A0A1P8F5Z8_9CHLR</name>
<dbReference type="NCBIfam" id="TIGR00581">
    <property type="entry name" value="moaC"/>
    <property type="match status" value="1"/>
</dbReference>
<comment type="pathway">
    <text evidence="2 6">Cofactor biosynthesis; molybdopterin biosynthesis.</text>
</comment>
<feature type="binding site" evidence="6">
    <location>
        <begin position="74"/>
        <end position="76"/>
    </location>
    <ligand>
        <name>substrate</name>
    </ligand>
</feature>
<keyword evidence="9" id="KW-1185">Reference proteome</keyword>
<evidence type="ECO:0000256" key="1">
    <source>
        <dbReference type="ARBA" id="ARBA00001637"/>
    </source>
</evidence>
<evidence type="ECO:0000259" key="7">
    <source>
        <dbReference type="Pfam" id="PF01967"/>
    </source>
</evidence>
<dbReference type="AlphaFoldDB" id="A0A1P8F5Z8"/>
<dbReference type="InterPro" id="IPR002820">
    <property type="entry name" value="Mopterin_CF_biosynth-C_dom"/>
</dbReference>
<organism evidence="8 9">
    <name type="scientific">Dehalogenimonas formicexedens</name>
    <dbReference type="NCBI Taxonomy" id="1839801"/>
    <lineage>
        <taxon>Bacteria</taxon>
        <taxon>Bacillati</taxon>
        <taxon>Chloroflexota</taxon>
        <taxon>Dehalococcoidia</taxon>
        <taxon>Dehalococcoidales</taxon>
        <taxon>Dehalococcoidaceae</taxon>
        <taxon>Dehalogenimonas</taxon>
    </lineage>
</organism>
<dbReference type="InterPro" id="IPR047594">
    <property type="entry name" value="MoaC_bact/euk"/>
</dbReference>
<feature type="active site" evidence="6">
    <location>
        <position position="126"/>
    </location>
</feature>
<dbReference type="SUPFAM" id="SSF55040">
    <property type="entry name" value="Molybdenum cofactor biosynthesis protein C, MoaC"/>
    <property type="match status" value="1"/>
</dbReference>
<evidence type="ECO:0000313" key="8">
    <source>
        <dbReference type="EMBL" id="APV43772.1"/>
    </source>
</evidence>
<keyword evidence="5 6" id="KW-0456">Lyase</keyword>
<dbReference type="HAMAP" id="MF_01224_B">
    <property type="entry name" value="MoaC_B"/>
    <property type="match status" value="1"/>
</dbReference>
<dbReference type="EMBL" id="CP018258">
    <property type="protein sequence ID" value="APV43772.1"/>
    <property type="molecule type" value="Genomic_DNA"/>
</dbReference>
<dbReference type="InterPro" id="IPR023045">
    <property type="entry name" value="MoaC"/>
</dbReference>
<dbReference type="Gene3D" id="3.30.70.640">
    <property type="entry name" value="Molybdopterin cofactor biosynthesis C (MoaC) domain"/>
    <property type="match status" value="1"/>
</dbReference>
<dbReference type="OrthoDB" id="9794429at2"/>
<comment type="subunit">
    <text evidence="6">Homohexamer; trimer of dimers.</text>
</comment>
<dbReference type="CDD" id="cd01420">
    <property type="entry name" value="MoaC_PE"/>
    <property type="match status" value="1"/>
</dbReference>
<dbReference type="NCBIfam" id="NF006870">
    <property type="entry name" value="PRK09364.1"/>
    <property type="match status" value="1"/>
</dbReference>
<dbReference type="PANTHER" id="PTHR22960:SF29">
    <property type="entry name" value="CYCLIC PYRANOPTERIN MONOPHOSPHATE SYNTHASE"/>
    <property type="match status" value="1"/>
</dbReference>
<evidence type="ECO:0000256" key="6">
    <source>
        <dbReference type="HAMAP-Rule" id="MF_01224"/>
    </source>
</evidence>
<dbReference type="Proteomes" id="UP000185934">
    <property type="component" value="Chromosome"/>
</dbReference>
<dbReference type="GO" id="GO:0061799">
    <property type="term" value="F:cyclic pyranopterin monophosphate synthase activity"/>
    <property type="evidence" value="ECO:0007669"/>
    <property type="project" value="UniProtKB-UniRule"/>
</dbReference>